<evidence type="ECO:0008006" key="4">
    <source>
        <dbReference type="Google" id="ProtNLM"/>
    </source>
</evidence>
<dbReference type="EMBL" id="CAJNOR010000225">
    <property type="protein sequence ID" value="CAF0846842.1"/>
    <property type="molecule type" value="Genomic_DNA"/>
</dbReference>
<gene>
    <name evidence="2" type="ORF">XAT740_LOCUS5270</name>
</gene>
<proteinExistence type="predicted"/>
<keyword evidence="1" id="KW-0472">Membrane</keyword>
<sequence length="323" mass="37325">MSLNKPTAAVSSTVEITSNSSVLINISSVFNLLSSLLDLIAVVICFFFLSLIIYRLIHTHLHHSHVVVNVPLLLSINILCLISVKSILQLIHVSIPTMEKDFHIGTIFEETFYCRFRSYLLWASIGQLYWNYVLLAFFHFARVIHPKRLCLHRPSLYLFIFIPLQSSVELVGNLPVLFLFDGTHLLPNEAYCSLVLRPFYILIYVSTIGFFIPYGLLCTFNVWIGREIRQSTTRVLRERNQRDYLVIRRMLMNSLILCGVTVPYFVLYVKGVLQNRFDTMIYRVQWLSSSLSSCLFSLSLPLITTQLRDLLKSYRTTAVKDQI</sequence>
<evidence type="ECO:0000313" key="2">
    <source>
        <dbReference type="EMBL" id="CAF0846842.1"/>
    </source>
</evidence>
<evidence type="ECO:0000313" key="3">
    <source>
        <dbReference type="Proteomes" id="UP000663828"/>
    </source>
</evidence>
<reference evidence="2" key="1">
    <citation type="submission" date="2021-02" db="EMBL/GenBank/DDBJ databases">
        <authorList>
            <person name="Nowell W R."/>
        </authorList>
    </citation>
    <scope>NUCLEOTIDE SEQUENCE</scope>
</reference>
<feature type="transmembrane region" description="Helical" evidence="1">
    <location>
        <begin position="29"/>
        <end position="54"/>
    </location>
</feature>
<feature type="transmembrane region" description="Helical" evidence="1">
    <location>
        <begin position="200"/>
        <end position="224"/>
    </location>
</feature>
<dbReference type="Gene3D" id="1.20.1070.10">
    <property type="entry name" value="Rhodopsin 7-helix transmembrane proteins"/>
    <property type="match status" value="1"/>
</dbReference>
<feature type="transmembrane region" description="Helical" evidence="1">
    <location>
        <begin position="66"/>
        <end position="88"/>
    </location>
</feature>
<dbReference type="Proteomes" id="UP000663828">
    <property type="component" value="Unassembled WGS sequence"/>
</dbReference>
<protein>
    <recommendedName>
        <fullName evidence="4">G-protein coupled receptors family 1 profile domain-containing protein</fullName>
    </recommendedName>
</protein>
<name>A0A813W7Q3_ADIRI</name>
<evidence type="ECO:0000256" key="1">
    <source>
        <dbReference type="SAM" id="Phobius"/>
    </source>
</evidence>
<comment type="caution">
    <text evidence="2">The sequence shown here is derived from an EMBL/GenBank/DDBJ whole genome shotgun (WGS) entry which is preliminary data.</text>
</comment>
<feature type="transmembrane region" description="Helical" evidence="1">
    <location>
        <begin position="286"/>
        <end position="305"/>
    </location>
</feature>
<feature type="transmembrane region" description="Helical" evidence="1">
    <location>
        <begin position="156"/>
        <end position="180"/>
    </location>
</feature>
<organism evidence="2 3">
    <name type="scientific">Adineta ricciae</name>
    <name type="common">Rotifer</name>
    <dbReference type="NCBI Taxonomy" id="249248"/>
    <lineage>
        <taxon>Eukaryota</taxon>
        <taxon>Metazoa</taxon>
        <taxon>Spiralia</taxon>
        <taxon>Gnathifera</taxon>
        <taxon>Rotifera</taxon>
        <taxon>Eurotatoria</taxon>
        <taxon>Bdelloidea</taxon>
        <taxon>Adinetida</taxon>
        <taxon>Adinetidae</taxon>
        <taxon>Adineta</taxon>
    </lineage>
</organism>
<keyword evidence="3" id="KW-1185">Reference proteome</keyword>
<keyword evidence="1" id="KW-0812">Transmembrane</keyword>
<keyword evidence="1" id="KW-1133">Transmembrane helix</keyword>
<feature type="transmembrane region" description="Helical" evidence="1">
    <location>
        <begin position="119"/>
        <end position="144"/>
    </location>
</feature>
<accession>A0A813W7Q3</accession>
<feature type="transmembrane region" description="Helical" evidence="1">
    <location>
        <begin position="245"/>
        <end position="266"/>
    </location>
</feature>
<dbReference type="AlphaFoldDB" id="A0A813W7Q3"/>